<reference evidence="8 9" key="1">
    <citation type="journal article" date="2019" name="Sci. Rep.">
        <title>Nanopore sequencing improves the draft genome of the human pathogenic amoeba Naegleria fowleri.</title>
        <authorList>
            <person name="Liechti N."/>
            <person name="Schurch N."/>
            <person name="Bruggmann R."/>
            <person name="Wittwer M."/>
        </authorList>
    </citation>
    <scope>NUCLEOTIDE SEQUENCE [LARGE SCALE GENOMIC DNA]</scope>
    <source>
        <strain evidence="8 9">ATCC 30894</strain>
    </source>
</reference>
<dbReference type="InterPro" id="IPR036322">
    <property type="entry name" value="WD40_repeat_dom_sf"/>
</dbReference>
<organism evidence="8 9">
    <name type="scientific">Naegleria fowleri</name>
    <name type="common">Brain eating amoeba</name>
    <dbReference type="NCBI Taxonomy" id="5763"/>
    <lineage>
        <taxon>Eukaryota</taxon>
        <taxon>Discoba</taxon>
        <taxon>Heterolobosea</taxon>
        <taxon>Tetramitia</taxon>
        <taxon>Eutetramitia</taxon>
        <taxon>Vahlkampfiidae</taxon>
        <taxon>Naegleria</taxon>
    </lineage>
</organism>
<dbReference type="PROSITE" id="PS50082">
    <property type="entry name" value="WD_REPEATS_2"/>
    <property type="match status" value="2"/>
</dbReference>
<comment type="subcellular location">
    <subcellularLocation>
        <location evidence="2">Cytoplasm</location>
    </subcellularLocation>
    <subcellularLocation>
        <location evidence="1">Nucleus</location>
    </subcellularLocation>
</comment>
<dbReference type="InterPro" id="IPR001680">
    <property type="entry name" value="WD40_rpt"/>
</dbReference>
<evidence type="ECO:0000256" key="5">
    <source>
        <dbReference type="ARBA" id="ARBA00040954"/>
    </source>
</evidence>
<dbReference type="OrthoDB" id="9984207at2759"/>
<dbReference type="EMBL" id="VFQX01000052">
    <property type="protein sequence ID" value="KAF0974499.1"/>
    <property type="molecule type" value="Genomic_DNA"/>
</dbReference>
<feature type="repeat" description="WD" evidence="6">
    <location>
        <begin position="235"/>
        <end position="267"/>
    </location>
</feature>
<dbReference type="RefSeq" id="XP_044559212.1">
    <property type="nucleotide sequence ID" value="XM_044710177.1"/>
</dbReference>
<sequence length="622" mass="69408">MNTQGNASSDHPQAASTTTTHSAAMNIPRTSNIENASSPVNGDFSPTLLSKLILEMEEKVERLFQQLDDYKNVIGIDLDEEHFDLAKTISYIKLEAGCSATKPPSSLRSPQQTKEAGELARSGSFSNDKNLYSKSPLKTPTIPDNQQKTGPKTTIQLMKNLKDQFNAQIKKTITKQPDKKIIRRYLFHRDAIFDIKMSPICSVDTSTPLFATASADTTCCLWASNLSHLNPLLVYKGHNGAVNKLKFHPTAQIICSVSGDQSIHLWKFAETLKQNEAVSLNKTDSRNSHMMGENEDDDFSNGRFKSYLKHIKLPSMENLHKSGEFNDESNERTQNNDLFTQDLLDSHIDFKAYQNEGVNTDSENDDSLNELQKFYITEEGVQGMIRNRPTYLRNPHVKNSDSHKGIISSCDWTNHNKGEQVVTSCWDGNIRIFNLELREMQKIASPSETAYLNDVTCAYQSSLIASASSDGNVFLWDSHSDSKSPISALKSHADPVNCVAFTPSDRFIVTGTDSGDLRIFDHRNMTKPMKTIPIKAGGVNSISISEYHQRILVSLDKRVAKIYDLSGHLHSSLHGHDLMVTSGCWSFDGSTCFTAGIDRQIIQHEIQSSALETKTTTINNEE</sequence>
<dbReference type="Gene3D" id="2.130.10.10">
    <property type="entry name" value="YVTN repeat-like/Quinoprotein amine dehydrogenase"/>
    <property type="match status" value="2"/>
</dbReference>
<evidence type="ECO:0000256" key="7">
    <source>
        <dbReference type="SAM" id="MobiDB-lite"/>
    </source>
</evidence>
<keyword evidence="4" id="KW-0539">Nucleus</keyword>
<feature type="repeat" description="WD" evidence="6">
    <location>
        <begin position="489"/>
        <end position="521"/>
    </location>
</feature>
<dbReference type="GO" id="GO:0005737">
    <property type="term" value="C:cytoplasm"/>
    <property type="evidence" value="ECO:0007669"/>
    <property type="project" value="UniProtKB-SubCell"/>
</dbReference>
<feature type="compositionally biased region" description="Polar residues" evidence="7">
    <location>
        <begin position="1"/>
        <end position="11"/>
    </location>
</feature>
<evidence type="ECO:0000256" key="1">
    <source>
        <dbReference type="ARBA" id="ARBA00004123"/>
    </source>
</evidence>
<keyword evidence="3" id="KW-0963">Cytoplasm</keyword>
<evidence type="ECO:0000313" key="8">
    <source>
        <dbReference type="EMBL" id="KAF0974499.1"/>
    </source>
</evidence>
<evidence type="ECO:0000313" key="9">
    <source>
        <dbReference type="Proteomes" id="UP000444721"/>
    </source>
</evidence>
<feature type="compositionally biased region" description="Polar residues" evidence="7">
    <location>
        <begin position="102"/>
        <end position="114"/>
    </location>
</feature>
<comment type="caution">
    <text evidence="8">The sequence shown here is derived from an EMBL/GenBank/DDBJ whole genome shotgun (WGS) entry which is preliminary data.</text>
</comment>
<dbReference type="OMA" id="ATMKSHQ"/>
<dbReference type="GO" id="GO:0005634">
    <property type="term" value="C:nucleus"/>
    <property type="evidence" value="ECO:0007669"/>
    <property type="project" value="UniProtKB-SubCell"/>
</dbReference>
<dbReference type="VEuPathDB" id="AmoebaDB:FDP41_006531"/>
<feature type="region of interest" description="Disordered" evidence="7">
    <location>
        <begin position="1"/>
        <end position="26"/>
    </location>
</feature>
<protein>
    <recommendedName>
        <fullName evidence="5">WD repeat-containing protein 37</fullName>
    </recommendedName>
</protein>
<evidence type="ECO:0000256" key="3">
    <source>
        <dbReference type="ARBA" id="ARBA00022490"/>
    </source>
</evidence>
<evidence type="ECO:0000256" key="4">
    <source>
        <dbReference type="ARBA" id="ARBA00023242"/>
    </source>
</evidence>
<dbReference type="PROSITE" id="PS50294">
    <property type="entry name" value="WD_REPEATS_REGION"/>
    <property type="match status" value="2"/>
</dbReference>
<feature type="region of interest" description="Disordered" evidence="7">
    <location>
        <begin position="100"/>
        <end position="150"/>
    </location>
</feature>
<dbReference type="PANTHER" id="PTHR19855">
    <property type="entry name" value="WD40 REPEAT PROTEIN 12, 37"/>
    <property type="match status" value="1"/>
</dbReference>
<evidence type="ECO:0000256" key="2">
    <source>
        <dbReference type="ARBA" id="ARBA00004496"/>
    </source>
</evidence>
<dbReference type="Proteomes" id="UP000444721">
    <property type="component" value="Unassembled WGS sequence"/>
</dbReference>
<dbReference type="VEuPathDB" id="AmoebaDB:NF0022160"/>
<dbReference type="SUPFAM" id="SSF50978">
    <property type="entry name" value="WD40 repeat-like"/>
    <property type="match status" value="1"/>
</dbReference>
<keyword evidence="9" id="KW-1185">Reference proteome</keyword>
<gene>
    <name evidence="8" type="ORF">FDP41_006531</name>
</gene>
<name>A0A6A5BNM6_NAEFO</name>
<dbReference type="PANTHER" id="PTHR19855:SF12">
    <property type="entry name" value="WD REPEAT-CONTAINING PROTEIN 37"/>
    <property type="match status" value="1"/>
</dbReference>
<proteinExistence type="predicted"/>
<dbReference type="SMART" id="SM00320">
    <property type="entry name" value="WD40"/>
    <property type="match status" value="7"/>
</dbReference>
<feature type="compositionally biased region" description="Low complexity" evidence="7">
    <location>
        <begin position="14"/>
        <end position="24"/>
    </location>
</feature>
<feature type="compositionally biased region" description="Polar residues" evidence="7">
    <location>
        <begin position="123"/>
        <end position="150"/>
    </location>
</feature>
<accession>A0A6A5BNM6</accession>
<dbReference type="Pfam" id="PF00400">
    <property type="entry name" value="WD40"/>
    <property type="match status" value="5"/>
</dbReference>
<evidence type="ECO:0000256" key="6">
    <source>
        <dbReference type="PROSITE-ProRule" id="PRU00221"/>
    </source>
</evidence>
<keyword evidence="6" id="KW-0853">WD repeat</keyword>
<dbReference type="VEuPathDB" id="AmoebaDB:NfTy_089240"/>
<dbReference type="InterPro" id="IPR015943">
    <property type="entry name" value="WD40/YVTN_repeat-like_dom_sf"/>
</dbReference>
<dbReference type="GeneID" id="68113749"/>
<dbReference type="AlphaFoldDB" id="A0A6A5BNM6"/>